<evidence type="ECO:0000313" key="3">
    <source>
        <dbReference type="EMBL" id="MZL68350.1"/>
    </source>
</evidence>
<dbReference type="InterPro" id="IPR038765">
    <property type="entry name" value="Papain-like_cys_pep_sf"/>
</dbReference>
<dbReference type="SUPFAM" id="SSF54001">
    <property type="entry name" value="Cysteine proteinases"/>
    <property type="match status" value="1"/>
</dbReference>
<name>A0AAQ1MFQ5_9FIRM</name>
<dbReference type="PROSITE" id="PS51257">
    <property type="entry name" value="PROKAR_LIPOPROTEIN"/>
    <property type="match status" value="1"/>
</dbReference>
<sequence>MKYRRLFAAALAALALLSGCAKDSPQREGHPAGNYQRPPVAEAVFDGSDAVSGGGADIDLTNLGEGYVAVRAQHSARLKFQVLKGEETYNYDLANDGTPCFYPLQMGDGEYTFRVMRNTTGDRYAQLLSTARQVQLTSEFAPFLRPSIQVNYTPRSACVDKAAQLSAEDTSQIGVVNSIYDYIVKNIRYDVGKAETVPKGYTPDPDETLKSGTGICYDYAALAAAMLRSQGIPTKLVTGYVAPNDLYHAWNLIYLEESGWIAVEFQVEAGNWVRIDTTFAAGGADLKDFVGDGKNYVDRYVY</sequence>
<evidence type="ECO:0000313" key="6">
    <source>
        <dbReference type="Proteomes" id="UP000474718"/>
    </source>
</evidence>
<dbReference type="Gene3D" id="3.10.620.30">
    <property type="match status" value="1"/>
</dbReference>
<dbReference type="Proteomes" id="UP000184089">
    <property type="component" value="Unassembled WGS sequence"/>
</dbReference>
<keyword evidence="1" id="KW-0732">Signal</keyword>
<reference evidence="4" key="1">
    <citation type="submission" date="2016-11" db="EMBL/GenBank/DDBJ databases">
        <authorList>
            <person name="Varghese N."/>
            <person name="Submissions S."/>
        </authorList>
    </citation>
    <scope>NUCLEOTIDE SEQUENCE</scope>
    <source>
        <strain evidence="4">DSM 4029</strain>
    </source>
</reference>
<feature type="signal peptide" evidence="1">
    <location>
        <begin position="1"/>
        <end position="23"/>
    </location>
</feature>
<protein>
    <submittedName>
        <fullName evidence="3">Transglutaminase domain-containing protein</fullName>
    </submittedName>
    <submittedName>
        <fullName evidence="4">Transglutaminase-like superfamily protein</fullName>
    </submittedName>
</protein>
<evidence type="ECO:0000256" key="1">
    <source>
        <dbReference type="SAM" id="SignalP"/>
    </source>
</evidence>
<dbReference type="InterPro" id="IPR002931">
    <property type="entry name" value="Transglutaminase-like"/>
</dbReference>
<dbReference type="EMBL" id="WWVX01000001">
    <property type="protein sequence ID" value="MZL68350.1"/>
    <property type="molecule type" value="Genomic_DNA"/>
</dbReference>
<keyword evidence="6" id="KW-1185">Reference proteome</keyword>
<reference evidence="3 6" key="3">
    <citation type="journal article" date="2019" name="Nat. Med.">
        <title>A library of human gut bacterial isolates paired with longitudinal multiomics data enables mechanistic microbiome research.</title>
        <authorList>
            <person name="Poyet M."/>
            <person name="Groussin M."/>
            <person name="Gibbons S.M."/>
            <person name="Avila-Pacheco J."/>
            <person name="Jiang X."/>
            <person name="Kearney S.M."/>
            <person name="Perrotta A.R."/>
            <person name="Berdy B."/>
            <person name="Zhao S."/>
            <person name="Lieberman T.D."/>
            <person name="Swanson P.K."/>
            <person name="Smith M."/>
            <person name="Roesemann S."/>
            <person name="Alexander J.E."/>
            <person name="Rich S.A."/>
            <person name="Livny J."/>
            <person name="Vlamakis H."/>
            <person name="Clish C."/>
            <person name="Bullock K."/>
            <person name="Deik A."/>
            <person name="Scott J."/>
            <person name="Pierce K.A."/>
            <person name="Xavier R.J."/>
            <person name="Alm E.J."/>
        </authorList>
    </citation>
    <scope>NUCLEOTIDE SEQUENCE [LARGE SCALE GENOMIC DNA]</scope>
    <source>
        <strain evidence="3 6">BIOML-A2</strain>
    </source>
</reference>
<reference evidence="5" key="2">
    <citation type="submission" date="2016-11" db="EMBL/GenBank/DDBJ databases">
        <authorList>
            <person name="Jaros S."/>
            <person name="Januszkiewicz K."/>
            <person name="Wedrychowicz H."/>
        </authorList>
    </citation>
    <scope>NUCLEOTIDE SEQUENCE [LARGE SCALE GENOMIC DNA]</scope>
    <source>
        <strain evidence="5">DSM 4029</strain>
    </source>
</reference>
<dbReference type="Proteomes" id="UP000474718">
    <property type="component" value="Unassembled WGS sequence"/>
</dbReference>
<dbReference type="PANTHER" id="PTHR33490:SF6">
    <property type="entry name" value="SLL1049 PROTEIN"/>
    <property type="match status" value="1"/>
</dbReference>
<organism evidence="4 5">
    <name type="scientific">Bittarella massiliensis</name>
    <name type="common">ex Durand et al. 2017</name>
    <dbReference type="NCBI Taxonomy" id="1720313"/>
    <lineage>
        <taxon>Bacteria</taxon>
        <taxon>Bacillati</taxon>
        <taxon>Bacillota</taxon>
        <taxon>Clostridia</taxon>
        <taxon>Eubacteriales</taxon>
        <taxon>Oscillospiraceae</taxon>
        <taxon>Bittarella (ex Durand et al. 2017)</taxon>
    </lineage>
</organism>
<dbReference type="PANTHER" id="PTHR33490">
    <property type="entry name" value="BLR5614 PROTEIN-RELATED"/>
    <property type="match status" value="1"/>
</dbReference>
<gene>
    <name evidence="3" type="ORF">GT747_00990</name>
    <name evidence="4" type="ORF">SAMN05444424_2890</name>
</gene>
<feature type="chain" id="PRO_5043024692" evidence="1">
    <location>
        <begin position="24"/>
        <end position="302"/>
    </location>
</feature>
<dbReference type="Pfam" id="PF01841">
    <property type="entry name" value="Transglut_core"/>
    <property type="match status" value="1"/>
</dbReference>
<dbReference type="AlphaFoldDB" id="A0AAQ1MFQ5"/>
<comment type="caution">
    <text evidence="4">The sequence shown here is derived from an EMBL/GenBank/DDBJ whole genome shotgun (WGS) entry which is preliminary data.</text>
</comment>
<dbReference type="EMBL" id="FQVY01000006">
    <property type="protein sequence ID" value="SHG63873.1"/>
    <property type="molecule type" value="Genomic_DNA"/>
</dbReference>
<dbReference type="RefSeq" id="WP_021661354.1">
    <property type="nucleotide sequence ID" value="NZ_FQVY01000006.1"/>
</dbReference>
<feature type="domain" description="Transglutaminase-like" evidence="2">
    <location>
        <begin position="208"/>
        <end position="267"/>
    </location>
</feature>
<evidence type="ECO:0000313" key="5">
    <source>
        <dbReference type="Proteomes" id="UP000184089"/>
    </source>
</evidence>
<accession>A0AAQ1MFQ5</accession>
<evidence type="ECO:0000313" key="4">
    <source>
        <dbReference type="EMBL" id="SHG63873.1"/>
    </source>
</evidence>
<dbReference type="SMART" id="SM00460">
    <property type="entry name" value="TGc"/>
    <property type="match status" value="1"/>
</dbReference>
<proteinExistence type="predicted"/>
<evidence type="ECO:0000259" key="2">
    <source>
        <dbReference type="SMART" id="SM00460"/>
    </source>
</evidence>